<protein>
    <submittedName>
        <fullName evidence="2">Uncharacterized protein</fullName>
    </submittedName>
</protein>
<dbReference type="AlphaFoldDB" id="A0A812V2T5"/>
<evidence type="ECO:0000256" key="1">
    <source>
        <dbReference type="SAM" id="MobiDB-lite"/>
    </source>
</evidence>
<dbReference type="Proteomes" id="UP000604046">
    <property type="component" value="Unassembled WGS sequence"/>
</dbReference>
<sequence length="240" mass="25542">MACQLQISLAALQQANLVPSASHWPAKRAFAAGRSLPLASRRGMEGDKHAPSLFAVQGKLGRITGPRTLELEHLFILLGFQVFFGLVGEALRLSISATTACSCSSVRRSTVWLERSLRRSGLISLGSSGLPWPASAPASFPSFGSGEGTFKVGVAASPGWRLDQLQVEQEVFHLLEIRVHPAERLRDLASQSLLRQGAVQLGDQPLDCRRCRHGTGAGPLCGHGSLPIHTPGSPSRLASG</sequence>
<name>A0A812V2T5_9DINO</name>
<accession>A0A812V2T5</accession>
<dbReference type="EMBL" id="CAJNDS010002790">
    <property type="protein sequence ID" value="CAE7598294.1"/>
    <property type="molecule type" value="Genomic_DNA"/>
</dbReference>
<keyword evidence="3" id="KW-1185">Reference proteome</keyword>
<evidence type="ECO:0000313" key="2">
    <source>
        <dbReference type="EMBL" id="CAE7598294.1"/>
    </source>
</evidence>
<reference evidence="2" key="1">
    <citation type="submission" date="2021-02" db="EMBL/GenBank/DDBJ databases">
        <authorList>
            <person name="Dougan E. K."/>
            <person name="Rhodes N."/>
            <person name="Thang M."/>
            <person name="Chan C."/>
        </authorList>
    </citation>
    <scope>NUCLEOTIDE SEQUENCE</scope>
</reference>
<gene>
    <name evidence="2" type="ORF">SNAT2548_LOCUS34041</name>
</gene>
<comment type="caution">
    <text evidence="2">The sequence shown here is derived from an EMBL/GenBank/DDBJ whole genome shotgun (WGS) entry which is preliminary data.</text>
</comment>
<evidence type="ECO:0000313" key="3">
    <source>
        <dbReference type="Proteomes" id="UP000604046"/>
    </source>
</evidence>
<proteinExistence type="predicted"/>
<organism evidence="2 3">
    <name type="scientific">Symbiodinium natans</name>
    <dbReference type="NCBI Taxonomy" id="878477"/>
    <lineage>
        <taxon>Eukaryota</taxon>
        <taxon>Sar</taxon>
        <taxon>Alveolata</taxon>
        <taxon>Dinophyceae</taxon>
        <taxon>Suessiales</taxon>
        <taxon>Symbiodiniaceae</taxon>
        <taxon>Symbiodinium</taxon>
    </lineage>
</organism>
<feature type="region of interest" description="Disordered" evidence="1">
    <location>
        <begin position="220"/>
        <end position="240"/>
    </location>
</feature>